<reference evidence="1 2" key="1">
    <citation type="submission" date="2018-06" db="EMBL/GenBank/DDBJ databases">
        <title>Complete genome of Desulfovibrio marinus P48SEP.</title>
        <authorList>
            <person name="Crispim J.S."/>
            <person name="Vidigal P.M.P."/>
            <person name="Silva L.C.F."/>
            <person name="Araujo L.C."/>
            <person name="Laguardia C.N."/>
            <person name="Dias R.S."/>
            <person name="Sousa M.P."/>
            <person name="Paula S.O."/>
            <person name="Silva C."/>
        </authorList>
    </citation>
    <scope>NUCLEOTIDE SEQUENCE [LARGE SCALE GENOMIC DNA]</scope>
    <source>
        <strain evidence="1 2">P48SEP</strain>
    </source>
</reference>
<name>A0A6P1ZBM4_9BACT</name>
<protein>
    <submittedName>
        <fullName evidence="1">Uncharacterized protein</fullName>
    </submittedName>
</protein>
<evidence type="ECO:0000313" key="1">
    <source>
        <dbReference type="EMBL" id="TVM31418.1"/>
    </source>
</evidence>
<organism evidence="1 2">
    <name type="scientific">Oceanidesulfovibrio marinus</name>
    <dbReference type="NCBI Taxonomy" id="370038"/>
    <lineage>
        <taxon>Bacteria</taxon>
        <taxon>Pseudomonadati</taxon>
        <taxon>Thermodesulfobacteriota</taxon>
        <taxon>Desulfovibrionia</taxon>
        <taxon>Desulfovibrionales</taxon>
        <taxon>Desulfovibrionaceae</taxon>
        <taxon>Oceanidesulfovibrio</taxon>
    </lineage>
</organism>
<sequence length="126" mass="13708">MVLQAACARTGMNPFIHSVEQQARVGMGRVAKHVLGRTGLHEHAAKHDRYLVGQGPDRGQIVGDIEVGHAVPFLELVELAENLGLDRAVQRGHGLVRDDQLRLQRHGPRQADALSLPAGHLVRMPG</sequence>
<comment type="caution">
    <text evidence="1">The sequence shown here is derived from an EMBL/GenBank/DDBJ whole genome shotgun (WGS) entry which is preliminary data.</text>
</comment>
<gene>
    <name evidence="1" type="ORF">DQK91_18665</name>
</gene>
<dbReference type="AntiFam" id="ANF00095">
    <property type="entry name" value="Shadow ORF (opposite ABC transporters)"/>
</dbReference>
<proteinExistence type="predicted"/>
<evidence type="ECO:0000313" key="2">
    <source>
        <dbReference type="Proteomes" id="UP000434052"/>
    </source>
</evidence>
<dbReference type="EMBL" id="QMIF01000016">
    <property type="protein sequence ID" value="TVM31418.1"/>
    <property type="molecule type" value="Genomic_DNA"/>
</dbReference>
<dbReference type="AlphaFoldDB" id="A0A6P1ZBM4"/>
<accession>A0A6P1ZBM4</accession>
<dbReference type="Proteomes" id="UP000434052">
    <property type="component" value="Unassembled WGS sequence"/>
</dbReference>